<dbReference type="Gene3D" id="3.10.200.10">
    <property type="entry name" value="Alpha carbonic anhydrase"/>
    <property type="match status" value="2"/>
</dbReference>
<keyword evidence="6 7" id="KW-0456">Lyase</keyword>
<protein>
    <recommendedName>
        <fullName evidence="2 7">Carbonic anhydrase</fullName>
        <ecNumber evidence="2 7">4.2.1.1</ecNumber>
    </recommendedName>
</protein>
<dbReference type="FunFam" id="3.10.200.10:FF:000003">
    <property type="entry name" value="Carbonic anhydrase 12"/>
    <property type="match status" value="1"/>
</dbReference>
<keyword evidence="10" id="KW-1185">Reference proteome</keyword>
<accession>A0A9D3MXB7</accession>
<evidence type="ECO:0000313" key="10">
    <source>
        <dbReference type="Proteomes" id="UP001044222"/>
    </source>
</evidence>
<dbReference type="SMART" id="SM01057">
    <property type="entry name" value="Carb_anhydrase"/>
    <property type="match status" value="2"/>
</dbReference>
<dbReference type="PANTHER" id="PTHR18952">
    <property type="entry name" value="CARBONIC ANHYDRASE"/>
    <property type="match status" value="1"/>
</dbReference>
<dbReference type="InterPro" id="IPR036398">
    <property type="entry name" value="CA_dom_sf"/>
</dbReference>
<evidence type="ECO:0000256" key="7">
    <source>
        <dbReference type="RuleBase" id="RU367011"/>
    </source>
</evidence>
<dbReference type="SUPFAM" id="SSF51069">
    <property type="entry name" value="Carbonic anhydrase"/>
    <property type="match status" value="2"/>
</dbReference>
<proteinExistence type="inferred from homology"/>
<dbReference type="Pfam" id="PF00194">
    <property type="entry name" value="Carb_anhydrase"/>
    <property type="match status" value="2"/>
</dbReference>
<evidence type="ECO:0000256" key="5">
    <source>
        <dbReference type="ARBA" id="ARBA00023180"/>
    </source>
</evidence>
<dbReference type="PROSITE" id="PS00162">
    <property type="entry name" value="ALPHA_CA_1"/>
    <property type="match status" value="2"/>
</dbReference>
<organism evidence="9 10">
    <name type="scientific">Anguilla anguilla</name>
    <name type="common">European freshwater eel</name>
    <name type="synonym">Muraena anguilla</name>
    <dbReference type="NCBI Taxonomy" id="7936"/>
    <lineage>
        <taxon>Eukaryota</taxon>
        <taxon>Metazoa</taxon>
        <taxon>Chordata</taxon>
        <taxon>Craniata</taxon>
        <taxon>Vertebrata</taxon>
        <taxon>Euteleostomi</taxon>
        <taxon>Actinopterygii</taxon>
        <taxon>Neopterygii</taxon>
        <taxon>Teleostei</taxon>
        <taxon>Anguilliformes</taxon>
        <taxon>Anguillidae</taxon>
        <taxon>Anguilla</taxon>
    </lineage>
</organism>
<comment type="function">
    <text evidence="7">Reversible hydration of carbon dioxide.</text>
</comment>
<feature type="domain" description="Alpha-carbonic anhydrase" evidence="8">
    <location>
        <begin position="39"/>
        <end position="294"/>
    </location>
</feature>
<dbReference type="InterPro" id="IPR001148">
    <property type="entry name" value="CA_dom"/>
</dbReference>
<reference evidence="9" key="1">
    <citation type="submission" date="2021-01" db="EMBL/GenBank/DDBJ databases">
        <title>A chromosome-scale assembly of European eel, Anguilla anguilla.</title>
        <authorList>
            <person name="Henkel C."/>
            <person name="Jong-Raadsen S.A."/>
            <person name="Dufour S."/>
            <person name="Weltzien F.-A."/>
            <person name="Palstra A.P."/>
            <person name="Pelster B."/>
            <person name="Spaink H.P."/>
            <person name="Van Den Thillart G.E."/>
            <person name="Jansen H."/>
            <person name="Zahm M."/>
            <person name="Klopp C."/>
            <person name="Cedric C."/>
            <person name="Louis A."/>
            <person name="Berthelot C."/>
            <person name="Parey E."/>
            <person name="Roest Crollius H."/>
            <person name="Montfort J."/>
            <person name="Robinson-Rechavi M."/>
            <person name="Bucao C."/>
            <person name="Bouchez O."/>
            <person name="Gislard M."/>
            <person name="Lluch J."/>
            <person name="Milhes M."/>
            <person name="Lampietro C."/>
            <person name="Lopez Roques C."/>
            <person name="Donnadieu C."/>
            <person name="Braasch I."/>
            <person name="Desvignes T."/>
            <person name="Postlethwait J."/>
            <person name="Bobe J."/>
            <person name="Guiguen Y."/>
            <person name="Dirks R."/>
        </authorList>
    </citation>
    <scope>NUCLEOTIDE SEQUENCE</scope>
    <source>
        <strain evidence="9">Tag_6206</strain>
        <tissue evidence="9">Liver</tissue>
    </source>
</reference>
<dbReference type="InterPro" id="IPR018338">
    <property type="entry name" value="Carbonic_anhydrase_a-class_CS"/>
</dbReference>
<comment type="similarity">
    <text evidence="1 7">Belongs to the alpha-carbonic anhydrase family.</text>
</comment>
<evidence type="ECO:0000313" key="9">
    <source>
        <dbReference type="EMBL" id="KAG5854708.1"/>
    </source>
</evidence>
<feature type="domain" description="Alpha-carbonic anhydrase" evidence="8">
    <location>
        <begin position="302"/>
        <end position="559"/>
    </location>
</feature>
<dbReference type="EMBL" id="JAFIRN010000002">
    <property type="protein sequence ID" value="KAG5854708.1"/>
    <property type="molecule type" value="Genomic_DNA"/>
</dbReference>
<dbReference type="PANTHER" id="PTHR18952:SF200">
    <property type="entry name" value="CARBONIC ANHYDRASE"/>
    <property type="match status" value="1"/>
</dbReference>
<comment type="cofactor">
    <cofactor evidence="7">
        <name>Zn(2+)</name>
        <dbReference type="ChEBI" id="CHEBI:29105"/>
    </cofactor>
</comment>
<sequence length="586" mass="66481">MFLTSLLELVRFSLCVTAVRGFLQSDSYTNKQEDSTDEHDWCYQGCEYTSSRWQELPQSQCGGDRQSPINIDTSEVIADSSLGVFNFTNFSNPDSMKYLINTGHSVKCVLEENTVEIEGGGLSDKYSAVQFHFHSGDHLWHPGSEHLIDEDRYPMEMHIVSLKKGLSVDQALTVSEGISVLGFLINVTDEDETPEKWKNLTPYLINITENNSTVDIKDSISIDDLLGDVNLTKFYRYEGSLTTPPCSEVVVWTVFQDPIKISRNMVELFIRTLKSVKAYRPNQDLNGRKVYASPGILQSPGHSWCYSDHCEYSPADWHMLPGAECEGDRQSPINIDTQHVTYDESLNNFTFTNFSDLHTMKYLTNTGHTVKCVLEENMVEIEGGGLSHTYSTIQFHFHWGTIDDHSNGSEHTVDSKRYPMEMHIVSSRKEFSVDDAVKDSEGLAVLAFFIEATHEKINQKSWETLTSYLSHIIKKDSSVEMSSHISIDDLLGDVDRSKYYRYNGSLTTPDCNEAVVWTVFKQPIKVNTELMKLFPSIMGYSDIYRPEQKLHNRTVRTSSAPTGPRPHPLPLLLPLLYVGCTWMGDK</sequence>
<keyword evidence="7" id="KW-0732">Signal</keyword>
<comment type="catalytic activity">
    <reaction evidence="7">
        <text>hydrogencarbonate + H(+) = CO2 + H2O</text>
        <dbReference type="Rhea" id="RHEA:10748"/>
        <dbReference type="ChEBI" id="CHEBI:15377"/>
        <dbReference type="ChEBI" id="CHEBI:15378"/>
        <dbReference type="ChEBI" id="CHEBI:16526"/>
        <dbReference type="ChEBI" id="CHEBI:17544"/>
        <dbReference type="EC" id="4.2.1.1"/>
    </reaction>
</comment>
<evidence type="ECO:0000256" key="6">
    <source>
        <dbReference type="ARBA" id="ARBA00023239"/>
    </source>
</evidence>
<dbReference type="AlphaFoldDB" id="A0A9D3MXB7"/>
<evidence type="ECO:0000256" key="2">
    <source>
        <dbReference type="ARBA" id="ARBA00012925"/>
    </source>
</evidence>
<evidence type="ECO:0000259" key="8">
    <source>
        <dbReference type="PROSITE" id="PS51144"/>
    </source>
</evidence>
<name>A0A9D3MXB7_ANGAN</name>
<dbReference type="GO" id="GO:0005886">
    <property type="term" value="C:plasma membrane"/>
    <property type="evidence" value="ECO:0007669"/>
    <property type="project" value="TreeGrafter"/>
</dbReference>
<dbReference type="PROSITE" id="PS51144">
    <property type="entry name" value="ALPHA_CA_2"/>
    <property type="match status" value="2"/>
</dbReference>
<feature type="signal peptide" evidence="7">
    <location>
        <begin position="1"/>
        <end position="21"/>
    </location>
</feature>
<evidence type="ECO:0000256" key="1">
    <source>
        <dbReference type="ARBA" id="ARBA00010718"/>
    </source>
</evidence>
<keyword evidence="4 7" id="KW-0862">Zinc</keyword>
<dbReference type="GO" id="GO:0004089">
    <property type="term" value="F:carbonate dehydratase activity"/>
    <property type="evidence" value="ECO:0007669"/>
    <property type="project" value="UniProtKB-UniRule"/>
</dbReference>
<dbReference type="Proteomes" id="UP001044222">
    <property type="component" value="Unassembled WGS sequence"/>
</dbReference>
<keyword evidence="3 7" id="KW-0479">Metal-binding</keyword>
<evidence type="ECO:0000256" key="3">
    <source>
        <dbReference type="ARBA" id="ARBA00022723"/>
    </source>
</evidence>
<dbReference type="InterPro" id="IPR023561">
    <property type="entry name" value="Carbonic_anhydrase_a-class"/>
</dbReference>
<comment type="caution">
    <text evidence="9">The sequence shown here is derived from an EMBL/GenBank/DDBJ whole genome shotgun (WGS) entry which is preliminary data.</text>
</comment>
<feature type="chain" id="PRO_5039764225" description="Carbonic anhydrase" evidence="7">
    <location>
        <begin position="22"/>
        <end position="586"/>
    </location>
</feature>
<gene>
    <name evidence="9" type="ORF">ANANG_G00040660</name>
</gene>
<keyword evidence="5" id="KW-0325">Glycoprotein</keyword>
<evidence type="ECO:0000256" key="4">
    <source>
        <dbReference type="ARBA" id="ARBA00022833"/>
    </source>
</evidence>
<dbReference type="EC" id="4.2.1.1" evidence="2 7"/>
<dbReference type="GO" id="GO:0008270">
    <property type="term" value="F:zinc ion binding"/>
    <property type="evidence" value="ECO:0007669"/>
    <property type="project" value="UniProtKB-UniRule"/>
</dbReference>